<organism evidence="1 2">
    <name type="scientific">Nitratireductor rhodophyticola</name>
    <dbReference type="NCBI Taxonomy" id="2854036"/>
    <lineage>
        <taxon>Bacteria</taxon>
        <taxon>Pseudomonadati</taxon>
        <taxon>Pseudomonadota</taxon>
        <taxon>Alphaproteobacteria</taxon>
        <taxon>Hyphomicrobiales</taxon>
        <taxon>Phyllobacteriaceae</taxon>
        <taxon>Nitratireductor</taxon>
    </lineage>
</organism>
<dbReference type="EMBL" id="JAHSQO010000003">
    <property type="protein sequence ID" value="MBY8917358.1"/>
    <property type="molecule type" value="Genomic_DNA"/>
</dbReference>
<protein>
    <submittedName>
        <fullName evidence="1">GAF domain-containing protein</fullName>
    </submittedName>
</protein>
<dbReference type="SUPFAM" id="SSF55781">
    <property type="entry name" value="GAF domain-like"/>
    <property type="match status" value="1"/>
</dbReference>
<reference evidence="1 2" key="1">
    <citation type="submission" date="2021-06" db="EMBL/GenBank/DDBJ databases">
        <title>Nitratireductor porphyridii sp. nov., isolated from a small marine red alga, Porphyridium purpureum in South Korea.</title>
        <authorList>
            <person name="Kim K.H."/>
            <person name="Kristyanto S."/>
            <person name="Jeon C.O."/>
        </authorList>
    </citation>
    <scope>NUCLEOTIDE SEQUENCE [LARGE SCALE GENOMIC DNA]</scope>
    <source>
        <strain evidence="1 2">R6</strain>
    </source>
</reference>
<name>A0ABS7R8V1_9HYPH</name>
<accession>A0ABS7R8V1</accession>
<evidence type="ECO:0000313" key="2">
    <source>
        <dbReference type="Proteomes" id="UP000777661"/>
    </source>
</evidence>
<comment type="caution">
    <text evidence="1">The sequence shown here is derived from an EMBL/GenBank/DDBJ whole genome shotgun (WGS) entry which is preliminary data.</text>
</comment>
<dbReference type="RefSeq" id="WP_223004526.1">
    <property type="nucleotide sequence ID" value="NZ_CBDDPV010000002.1"/>
</dbReference>
<keyword evidence="2" id="KW-1185">Reference proteome</keyword>
<gene>
    <name evidence="1" type="ORF">KVG22_12215</name>
</gene>
<proteinExistence type="predicted"/>
<dbReference type="Gene3D" id="3.30.450.40">
    <property type="match status" value="1"/>
</dbReference>
<dbReference type="Proteomes" id="UP000777661">
    <property type="component" value="Unassembled WGS sequence"/>
</dbReference>
<sequence length="169" mass="18835">MTKMPDYAFFERALAAADNQPATTFDALYHLTQQVVDVKLFTLMSFDFEAGVSARFYSNMPDAYPVSGTKPVNQTDWSRHVLQERRIFVANDIEGIAKVFYDHELIQSLGCESVINIPVELAGNVVGSINCLHEAGFYTADKVKAAEALKLPGAACFMLQERFEQEEVA</sequence>
<evidence type="ECO:0000313" key="1">
    <source>
        <dbReference type="EMBL" id="MBY8917358.1"/>
    </source>
</evidence>
<dbReference type="InterPro" id="IPR029016">
    <property type="entry name" value="GAF-like_dom_sf"/>
</dbReference>